<dbReference type="EMBL" id="MU273617">
    <property type="protein sequence ID" value="KAI0030519.1"/>
    <property type="molecule type" value="Genomic_DNA"/>
</dbReference>
<evidence type="ECO:0000313" key="2">
    <source>
        <dbReference type="Proteomes" id="UP000814128"/>
    </source>
</evidence>
<comment type="caution">
    <text evidence="1">The sequence shown here is derived from an EMBL/GenBank/DDBJ whole genome shotgun (WGS) entry which is preliminary data.</text>
</comment>
<keyword evidence="2" id="KW-1185">Reference proteome</keyword>
<sequence length="392" mass="41636">MGLFGSALGQSTTQPSGAGMFGNGGLFGSKPAAPTMGQSQTAQPAAGTLQPSISQPVATNLPIFSMLPSSSTSSTFDQSTKKKTNLFEPMVKTPTPRVVAFQSSAQKSRGYASSSRSATPNGNLGFSLASGRPNVLNFSVSASRIGPEGFTPNAVLGSSVPKTSVKKLILDKKVDASEIMRRSSASPAPGKVAFNPALSVAAREREDSAAPQIGNPTSTRRGGARFVGPTSSEATLSGETDDKELQDGDYWSKPSIAELSKLGHEQLTAVSGLVVGRTGFGQIEFLVPVDLTTLSRLSALLGDVIRFENMECTVYPDSDEVDKPPPGTGLNERARITLLRCWPLDKATRQPIKDTAHPTAVKHVKRLQRMAMTKFESFDLNEGKWTFVVEHF</sequence>
<reference evidence="1" key="1">
    <citation type="submission" date="2021-02" db="EMBL/GenBank/DDBJ databases">
        <authorList>
            <consortium name="DOE Joint Genome Institute"/>
            <person name="Ahrendt S."/>
            <person name="Looney B.P."/>
            <person name="Miyauchi S."/>
            <person name="Morin E."/>
            <person name="Drula E."/>
            <person name="Courty P.E."/>
            <person name="Chicoki N."/>
            <person name="Fauchery L."/>
            <person name="Kohler A."/>
            <person name="Kuo A."/>
            <person name="Labutti K."/>
            <person name="Pangilinan J."/>
            <person name="Lipzen A."/>
            <person name="Riley R."/>
            <person name="Andreopoulos W."/>
            <person name="He G."/>
            <person name="Johnson J."/>
            <person name="Barry K.W."/>
            <person name="Grigoriev I.V."/>
            <person name="Nagy L."/>
            <person name="Hibbett D."/>
            <person name="Henrissat B."/>
            <person name="Matheny P.B."/>
            <person name="Labbe J."/>
            <person name="Martin F."/>
        </authorList>
    </citation>
    <scope>NUCLEOTIDE SEQUENCE</scope>
    <source>
        <strain evidence="1">EC-137</strain>
    </source>
</reference>
<gene>
    <name evidence="1" type="ORF">K488DRAFT_54064</name>
</gene>
<protein>
    <submittedName>
        <fullName evidence="1">Nucleoporin autopeptidase-domain-containing protein</fullName>
    </submittedName>
</protein>
<accession>A0ACB8QFD7</accession>
<dbReference type="Proteomes" id="UP000814128">
    <property type="component" value="Unassembled WGS sequence"/>
</dbReference>
<organism evidence="1 2">
    <name type="scientific">Vararia minispora EC-137</name>
    <dbReference type="NCBI Taxonomy" id="1314806"/>
    <lineage>
        <taxon>Eukaryota</taxon>
        <taxon>Fungi</taxon>
        <taxon>Dikarya</taxon>
        <taxon>Basidiomycota</taxon>
        <taxon>Agaricomycotina</taxon>
        <taxon>Agaricomycetes</taxon>
        <taxon>Russulales</taxon>
        <taxon>Lachnocladiaceae</taxon>
        <taxon>Vararia</taxon>
    </lineage>
</organism>
<name>A0ACB8QFD7_9AGAM</name>
<proteinExistence type="predicted"/>
<reference evidence="1" key="2">
    <citation type="journal article" date="2022" name="New Phytol.">
        <title>Evolutionary transition to the ectomycorrhizal habit in the genomes of a hyperdiverse lineage of mushroom-forming fungi.</title>
        <authorList>
            <person name="Looney B."/>
            <person name="Miyauchi S."/>
            <person name="Morin E."/>
            <person name="Drula E."/>
            <person name="Courty P.E."/>
            <person name="Kohler A."/>
            <person name="Kuo A."/>
            <person name="LaButti K."/>
            <person name="Pangilinan J."/>
            <person name="Lipzen A."/>
            <person name="Riley R."/>
            <person name="Andreopoulos W."/>
            <person name="He G."/>
            <person name="Johnson J."/>
            <person name="Nolan M."/>
            <person name="Tritt A."/>
            <person name="Barry K.W."/>
            <person name="Grigoriev I.V."/>
            <person name="Nagy L.G."/>
            <person name="Hibbett D."/>
            <person name="Henrissat B."/>
            <person name="Matheny P.B."/>
            <person name="Labbe J."/>
            <person name="Martin F.M."/>
        </authorList>
    </citation>
    <scope>NUCLEOTIDE SEQUENCE</scope>
    <source>
        <strain evidence="1">EC-137</strain>
    </source>
</reference>
<evidence type="ECO:0000313" key="1">
    <source>
        <dbReference type="EMBL" id="KAI0030519.1"/>
    </source>
</evidence>